<dbReference type="CDD" id="cd00090">
    <property type="entry name" value="HTH_ARSR"/>
    <property type="match status" value="1"/>
</dbReference>
<evidence type="ECO:0000313" key="5">
    <source>
        <dbReference type="Proteomes" id="UP001321477"/>
    </source>
</evidence>
<dbReference type="InterPro" id="IPR005149">
    <property type="entry name" value="Tscrpt_reg_PadR_N"/>
</dbReference>
<dbReference type="InterPro" id="IPR011991">
    <property type="entry name" value="ArsR-like_HTH"/>
</dbReference>
<dbReference type="InterPro" id="IPR036390">
    <property type="entry name" value="WH_DNA-bd_sf"/>
</dbReference>
<feature type="region of interest" description="Disordered" evidence="1">
    <location>
        <begin position="121"/>
        <end position="156"/>
    </location>
</feature>
<feature type="region of interest" description="Disordered" evidence="1">
    <location>
        <begin position="194"/>
        <end position="221"/>
    </location>
</feature>
<feature type="domain" description="ABC1 atypical kinase-like" evidence="2">
    <location>
        <begin position="309"/>
        <end position="350"/>
    </location>
</feature>
<evidence type="ECO:0008006" key="6">
    <source>
        <dbReference type="Google" id="ProtNLM"/>
    </source>
</evidence>
<dbReference type="SUPFAM" id="SSF46785">
    <property type="entry name" value="Winged helix' DNA-binding domain"/>
    <property type="match status" value="1"/>
</dbReference>
<gene>
    <name evidence="4" type="ORF">GCM10025870_11340</name>
</gene>
<sequence length="372" mass="39590">MSDSGSYTGGGFGSGPGNWGPGGRGGQGLWEAMEQLRGMFEQKVAPRMGKGDVRAAVLALLAEKPMHGYQVITEIAERSGGAWKPSAGSVYPTLQLLADEGLITAREEGGRKTYTLTEAGTAEAEASAGRTPPWPTPPGSGVGGPGAGGRGRDFGMSGPLPKAGIELAQAAAQVGRSGTPSRCRKPSRCWKTHAAGCTRSSPRADRVPSTRRHPTGRMPDVGNTRARYRRILRFAARYIVQTWWYEIVLPRFGLSGIVARGREARLTRIAQRFHVLAVDLGGLMIKVGQYLSSRLDVLPPEITRELAGLQDEVPPVPFDDIRRLAEAELGVPLERAYASFDPTPLAAASSARRTAPASPLSTPPTWATTTPS</sequence>
<evidence type="ECO:0000313" key="4">
    <source>
        <dbReference type="EMBL" id="BDZ54061.1"/>
    </source>
</evidence>
<dbReference type="PANTHER" id="PTHR43252:SF2">
    <property type="entry name" value="TRANSCRIPTION REGULATOR, PADR-LIKE FAMILY"/>
    <property type="match status" value="1"/>
</dbReference>
<feature type="domain" description="Transcription regulator PadR N-terminal" evidence="3">
    <location>
        <begin position="57"/>
        <end position="125"/>
    </location>
</feature>
<feature type="compositionally biased region" description="Gly residues" evidence="1">
    <location>
        <begin position="7"/>
        <end position="28"/>
    </location>
</feature>
<dbReference type="EMBL" id="AP027734">
    <property type="protein sequence ID" value="BDZ54061.1"/>
    <property type="molecule type" value="Genomic_DNA"/>
</dbReference>
<protein>
    <recommendedName>
        <fullName evidence="6">Transcription regulator PadR N-terminal domain-containing protein</fullName>
    </recommendedName>
</protein>
<dbReference type="InterPro" id="IPR036388">
    <property type="entry name" value="WH-like_DNA-bd_sf"/>
</dbReference>
<organism evidence="4 5">
    <name type="scientific">Agromyces marinus</name>
    <dbReference type="NCBI Taxonomy" id="1389020"/>
    <lineage>
        <taxon>Bacteria</taxon>
        <taxon>Bacillati</taxon>
        <taxon>Actinomycetota</taxon>
        <taxon>Actinomycetes</taxon>
        <taxon>Micrococcales</taxon>
        <taxon>Microbacteriaceae</taxon>
        <taxon>Agromyces</taxon>
    </lineage>
</organism>
<dbReference type="Pfam" id="PF03109">
    <property type="entry name" value="ABC1"/>
    <property type="match status" value="1"/>
</dbReference>
<dbReference type="PANTHER" id="PTHR43252">
    <property type="entry name" value="TRANSCRIPTIONAL REGULATOR YQJI"/>
    <property type="match status" value="1"/>
</dbReference>
<proteinExistence type="predicted"/>
<feature type="region of interest" description="Disordered" evidence="1">
    <location>
        <begin position="348"/>
        <end position="372"/>
    </location>
</feature>
<reference evidence="5" key="1">
    <citation type="journal article" date="2019" name="Int. J. Syst. Evol. Microbiol.">
        <title>The Global Catalogue of Microorganisms (GCM) 10K type strain sequencing project: providing services to taxonomists for standard genome sequencing and annotation.</title>
        <authorList>
            <consortium name="The Broad Institute Genomics Platform"/>
            <consortium name="The Broad Institute Genome Sequencing Center for Infectious Disease"/>
            <person name="Wu L."/>
            <person name="Ma J."/>
        </authorList>
    </citation>
    <scope>NUCLEOTIDE SEQUENCE [LARGE SCALE GENOMIC DNA]</scope>
    <source>
        <strain evidence="5">NBRC 109019</strain>
    </source>
</reference>
<dbReference type="Pfam" id="PF03551">
    <property type="entry name" value="PadR"/>
    <property type="match status" value="1"/>
</dbReference>
<evidence type="ECO:0000259" key="3">
    <source>
        <dbReference type="Pfam" id="PF03551"/>
    </source>
</evidence>
<feature type="region of interest" description="Disordered" evidence="1">
    <location>
        <begin position="1"/>
        <end position="28"/>
    </location>
</feature>
<name>A0ABN6YDD8_9MICO</name>
<accession>A0ABN6YDD8</accession>
<feature type="compositionally biased region" description="Gly residues" evidence="1">
    <location>
        <begin position="140"/>
        <end position="149"/>
    </location>
</feature>
<feature type="compositionally biased region" description="Low complexity" evidence="1">
    <location>
        <begin position="121"/>
        <end position="131"/>
    </location>
</feature>
<evidence type="ECO:0000256" key="1">
    <source>
        <dbReference type="SAM" id="MobiDB-lite"/>
    </source>
</evidence>
<dbReference type="Gene3D" id="1.10.10.10">
    <property type="entry name" value="Winged helix-like DNA-binding domain superfamily/Winged helix DNA-binding domain"/>
    <property type="match status" value="1"/>
</dbReference>
<keyword evidence="5" id="KW-1185">Reference proteome</keyword>
<dbReference type="Proteomes" id="UP001321477">
    <property type="component" value="Chromosome"/>
</dbReference>
<dbReference type="InterPro" id="IPR004147">
    <property type="entry name" value="ABC1_dom"/>
</dbReference>
<evidence type="ECO:0000259" key="2">
    <source>
        <dbReference type="Pfam" id="PF03109"/>
    </source>
</evidence>